<reference evidence="1 2" key="1">
    <citation type="journal article" date="2012" name="J. Bacteriol.">
        <title>Genome sequence of cold-adapted Pseudomonas mandelii strain JR-1.</title>
        <authorList>
            <person name="Jang S.H."/>
            <person name="Kim J."/>
            <person name="Kim J."/>
            <person name="Hong S."/>
            <person name="Lee C."/>
        </authorList>
    </citation>
    <scope>NUCLEOTIDE SEQUENCE [LARGE SCALE GENOMIC DNA]</scope>
    <source>
        <strain evidence="1 2">JR-1</strain>
    </source>
</reference>
<dbReference type="Proteomes" id="UP000026913">
    <property type="component" value="Chromosome"/>
</dbReference>
<protein>
    <submittedName>
        <fullName evidence="1">Uncharacterized protein</fullName>
    </submittedName>
</protein>
<evidence type="ECO:0000313" key="2">
    <source>
        <dbReference type="Proteomes" id="UP000026913"/>
    </source>
</evidence>
<dbReference type="AlphaFoldDB" id="A0A024E6Q9"/>
<gene>
    <name evidence="1" type="ORF">OU5_1428</name>
</gene>
<organism evidence="1 2">
    <name type="scientific">Pseudomonas mandelii JR-1</name>
    <dbReference type="NCBI Taxonomy" id="1147786"/>
    <lineage>
        <taxon>Bacteria</taxon>
        <taxon>Pseudomonadati</taxon>
        <taxon>Pseudomonadota</taxon>
        <taxon>Gammaproteobacteria</taxon>
        <taxon>Pseudomonadales</taxon>
        <taxon>Pseudomonadaceae</taxon>
        <taxon>Pseudomonas</taxon>
    </lineage>
</organism>
<dbReference type="EMBL" id="CP005960">
    <property type="protein sequence ID" value="AHZ68507.1"/>
    <property type="molecule type" value="Genomic_DNA"/>
</dbReference>
<evidence type="ECO:0000313" key="1">
    <source>
        <dbReference type="EMBL" id="AHZ68507.1"/>
    </source>
</evidence>
<dbReference type="KEGG" id="pman:OU5_1428"/>
<name>A0A024E6Q9_9PSED</name>
<sequence length="38" mass="4008">MSNTLFVNDTKPVGASLLAKTSSAIAQNLLNTGEKSER</sequence>
<dbReference type="HOGENOM" id="CLU_3331763_0_0_6"/>
<proteinExistence type="predicted"/>
<accession>A0A024E6Q9</accession>